<dbReference type="InterPro" id="IPR013155">
    <property type="entry name" value="M/V/L/I-tRNA-synth_anticd-bd"/>
</dbReference>
<dbReference type="FunFam" id="1.10.287.380:FF:000001">
    <property type="entry name" value="Valine--tRNA ligase"/>
    <property type="match status" value="1"/>
</dbReference>
<dbReference type="STRING" id="1513793.SAMN06296036_101365"/>
<keyword evidence="6 12" id="KW-0067">ATP-binding</keyword>
<comment type="domain">
    <text evidence="12">ValRS has two distinct active sites: one for aminoacylation and one for editing. The misactivated threonine is translocated from the active site to the editing site.</text>
</comment>
<protein>
    <recommendedName>
        <fullName evidence="12">Valine--tRNA ligase</fullName>
        <ecNumber evidence="12">6.1.1.9</ecNumber>
    </recommendedName>
    <alternativeName>
        <fullName evidence="12">Valyl-tRNA synthetase</fullName>
        <shortName evidence="12">ValRS</shortName>
    </alternativeName>
</protein>
<dbReference type="Gene3D" id="1.10.730.10">
    <property type="entry name" value="Isoleucyl-tRNA Synthetase, Domain 1"/>
    <property type="match status" value="1"/>
</dbReference>
<name>A0A1Y6BAJ1_9BACT</name>
<dbReference type="InterPro" id="IPR009008">
    <property type="entry name" value="Val/Leu/Ile-tRNA-synth_edit"/>
</dbReference>
<evidence type="ECO:0000256" key="3">
    <source>
        <dbReference type="ARBA" id="ARBA00022490"/>
    </source>
</evidence>
<dbReference type="InterPro" id="IPR033705">
    <property type="entry name" value="Anticodon_Ia_Val"/>
</dbReference>
<evidence type="ECO:0000259" key="15">
    <source>
        <dbReference type="Pfam" id="PF10458"/>
    </source>
</evidence>
<dbReference type="Gene3D" id="1.10.287.380">
    <property type="entry name" value="Valyl-tRNA synthetase, C-terminal domain"/>
    <property type="match status" value="1"/>
</dbReference>
<dbReference type="InterPro" id="IPR002303">
    <property type="entry name" value="Valyl-tRNA_ligase"/>
</dbReference>
<dbReference type="Pfam" id="PF08264">
    <property type="entry name" value="Anticodon_1"/>
    <property type="match status" value="1"/>
</dbReference>
<evidence type="ECO:0000256" key="6">
    <source>
        <dbReference type="ARBA" id="ARBA00022840"/>
    </source>
</evidence>
<dbReference type="GO" id="GO:0002161">
    <property type="term" value="F:aminoacyl-tRNA deacylase activity"/>
    <property type="evidence" value="ECO:0007669"/>
    <property type="project" value="InterPro"/>
</dbReference>
<reference evidence="17" key="1">
    <citation type="submission" date="2017-04" db="EMBL/GenBank/DDBJ databases">
        <authorList>
            <person name="Varghese N."/>
            <person name="Submissions S."/>
        </authorList>
    </citation>
    <scope>NUCLEOTIDE SEQUENCE [LARGE SCALE GENOMIC DNA]</scope>
    <source>
        <strain evidence="17">RKEM611</strain>
    </source>
</reference>
<dbReference type="OrthoDB" id="5287134at2"/>
<keyword evidence="9 12" id="KW-0030">Aminoacyl-tRNA synthetase</keyword>
<dbReference type="GO" id="GO:0004832">
    <property type="term" value="F:valine-tRNA ligase activity"/>
    <property type="evidence" value="ECO:0007669"/>
    <property type="project" value="UniProtKB-UniRule"/>
</dbReference>
<evidence type="ECO:0000313" key="16">
    <source>
        <dbReference type="EMBL" id="SME90398.1"/>
    </source>
</evidence>
<dbReference type="InterPro" id="IPR009080">
    <property type="entry name" value="tRNAsynth_Ia_anticodon-bd"/>
</dbReference>
<dbReference type="InterPro" id="IPR014729">
    <property type="entry name" value="Rossmann-like_a/b/a_fold"/>
</dbReference>
<dbReference type="PANTHER" id="PTHR11946">
    <property type="entry name" value="VALYL-TRNA SYNTHETASES"/>
    <property type="match status" value="1"/>
</dbReference>
<gene>
    <name evidence="12" type="primary">valS</name>
    <name evidence="16" type="ORF">SAMN06296036_101365</name>
</gene>
<dbReference type="SUPFAM" id="SSF52374">
    <property type="entry name" value="Nucleotidylyl transferase"/>
    <property type="match status" value="1"/>
</dbReference>
<organism evidence="16 17">
    <name type="scientific">Pseudobacteriovorax antillogorgiicola</name>
    <dbReference type="NCBI Taxonomy" id="1513793"/>
    <lineage>
        <taxon>Bacteria</taxon>
        <taxon>Pseudomonadati</taxon>
        <taxon>Bdellovibrionota</taxon>
        <taxon>Oligoflexia</taxon>
        <taxon>Oligoflexales</taxon>
        <taxon>Pseudobacteriovoracaceae</taxon>
        <taxon>Pseudobacteriovorax</taxon>
    </lineage>
</organism>
<dbReference type="SUPFAM" id="SSF47323">
    <property type="entry name" value="Anticodon-binding domain of a subclass of class I aminoacyl-tRNA synthetases"/>
    <property type="match status" value="1"/>
</dbReference>
<evidence type="ECO:0000256" key="12">
    <source>
        <dbReference type="HAMAP-Rule" id="MF_02004"/>
    </source>
</evidence>
<dbReference type="InterPro" id="IPR002300">
    <property type="entry name" value="aa-tRNA-synth_Ia"/>
</dbReference>
<keyword evidence="3 12" id="KW-0963">Cytoplasm</keyword>
<dbReference type="Proteomes" id="UP000192907">
    <property type="component" value="Unassembled WGS sequence"/>
</dbReference>
<dbReference type="SUPFAM" id="SSF46589">
    <property type="entry name" value="tRNA-binding arm"/>
    <property type="match status" value="1"/>
</dbReference>
<comment type="subcellular location">
    <subcellularLocation>
        <location evidence="1 12">Cytoplasm</location>
    </subcellularLocation>
</comment>
<dbReference type="PRINTS" id="PR00986">
    <property type="entry name" value="TRNASYNTHVAL"/>
</dbReference>
<evidence type="ECO:0000256" key="1">
    <source>
        <dbReference type="ARBA" id="ARBA00004496"/>
    </source>
</evidence>
<dbReference type="NCBIfam" id="NF004349">
    <property type="entry name" value="PRK05729.1"/>
    <property type="match status" value="1"/>
</dbReference>
<dbReference type="HAMAP" id="MF_02004">
    <property type="entry name" value="Val_tRNA_synth_type1"/>
    <property type="match status" value="1"/>
</dbReference>
<evidence type="ECO:0000256" key="7">
    <source>
        <dbReference type="ARBA" id="ARBA00022917"/>
    </source>
</evidence>
<dbReference type="CDD" id="cd07962">
    <property type="entry name" value="Anticodon_Ia_Val"/>
    <property type="match status" value="1"/>
</dbReference>
<dbReference type="RefSeq" id="WP_132314519.1">
    <property type="nucleotide sequence ID" value="NZ_FWZT01000001.1"/>
</dbReference>
<dbReference type="CDD" id="cd00817">
    <property type="entry name" value="ValRS_core"/>
    <property type="match status" value="1"/>
</dbReference>
<evidence type="ECO:0000313" key="17">
    <source>
        <dbReference type="Proteomes" id="UP000192907"/>
    </source>
</evidence>
<feature type="binding site" evidence="12">
    <location>
        <position position="531"/>
    </location>
    <ligand>
        <name>ATP</name>
        <dbReference type="ChEBI" id="CHEBI:30616"/>
    </ligand>
</feature>
<keyword evidence="5 12" id="KW-0547">Nucleotide-binding</keyword>
<keyword evidence="8 12" id="KW-0175">Coiled coil</keyword>
<dbReference type="GO" id="GO:0005524">
    <property type="term" value="F:ATP binding"/>
    <property type="evidence" value="ECO:0007669"/>
    <property type="project" value="UniProtKB-UniRule"/>
</dbReference>
<feature type="domain" description="Valyl-tRNA synthetase tRNA-binding arm" evidence="15">
    <location>
        <begin position="821"/>
        <end position="886"/>
    </location>
</feature>
<proteinExistence type="inferred from homology"/>
<evidence type="ECO:0000256" key="2">
    <source>
        <dbReference type="ARBA" id="ARBA00011245"/>
    </source>
</evidence>
<feature type="domain" description="Methionyl/Valyl/Leucyl/Isoleucyl-tRNA synthetase anticodon-binding" evidence="14">
    <location>
        <begin position="611"/>
        <end position="762"/>
    </location>
</feature>
<dbReference type="FunFam" id="3.90.740.10:FF:000005">
    <property type="entry name" value="Valine--tRNA ligase, mitochondrial"/>
    <property type="match status" value="1"/>
</dbReference>
<evidence type="ECO:0000256" key="5">
    <source>
        <dbReference type="ARBA" id="ARBA00022741"/>
    </source>
</evidence>
<dbReference type="SUPFAM" id="SSF50677">
    <property type="entry name" value="ValRS/IleRS/LeuRS editing domain"/>
    <property type="match status" value="1"/>
</dbReference>
<dbReference type="InterPro" id="IPR019499">
    <property type="entry name" value="Val-tRNA_synth_tRNA-bd"/>
</dbReference>
<evidence type="ECO:0000256" key="8">
    <source>
        <dbReference type="ARBA" id="ARBA00023054"/>
    </source>
</evidence>
<dbReference type="EC" id="6.1.1.9" evidence="12"/>
<keyword evidence="17" id="KW-1185">Reference proteome</keyword>
<comment type="similarity">
    <text evidence="11 12">Belongs to the class-I aminoacyl-tRNA synthetase family. ValS type 1 subfamily.</text>
</comment>
<dbReference type="Gene3D" id="3.90.740.10">
    <property type="entry name" value="Valyl/Leucyl/Isoleucyl-tRNA synthetase, editing domain"/>
    <property type="match status" value="2"/>
</dbReference>
<sequence>MIELEATYNPKQYEDKWYKTWQDKGLFSAKVDSDKKPFTILMPPPNVTSQLHMGHGLGYTIQDLLTRWNRMKGLNACWLPGTDHAGIATQMMVEKDLEKEGKTKNDLGRERFVERLHAWKEKYGGIILDQFKSMGFSCDWSRLAYTMDPQLSEAVRHVFVELYQEGLIYRGERLVNWDTVLKTAISDDEVESKEVNGHLWYFRYPIEGTKEFIPIATTRPETMLGDTAVAVNPDDERFKHLIGKQVRLPFTNRLIPVVGDDYVKSEFGTGAVKITPAHDPNDFEIGKRHNLPFISVMNDDGTMADNCPDSFVGVDRFVARKQVIKGLKDLDLFDEEKPYKHAVPHSERSKTVIEPKLSLQWYVRMQELAKPAADVARSGELRFYPDSLKKTYLHWLDNIQDWCISRQLWWGHRIPIWYCNDCEGVSTGIEDPTNCDHCESKNIRQDEDVLDTWFSSWLWPLSPFGWPSDDEQNEDLEYFNPTDVLVTAPEIIFLWVARMVMVNLKFKQRLPFKSIYFNATVCDKKGRKFSKTLGNGIDPLEVIEKHGADAVRYTAISLAPLGGRVRMDVSDFENGARFINKIWNAARFLLQNVDESRPIKPLNELELTLPDTWLISALKDTANEVNRCLESYRVNDAVEHVYHYIWGSFCDWGLECAKEAMTGDDQDAKDRVISVLVYALDGCLRLAHPVMPFVTEELWQKLPQHPDWDRPESIVVANFPSFEAEKNPTDADNWAKVQDIITKVRSARQQSEISPKETLELYISTQDPDLKDVIERGSPWICRLANVSKVVTEANLKKPQQSLTQAGPGYELFVPVEGLLDVSKEIARLETEAKRLTKVLTGLEKKLGNENFVKRAPEDVIQQTTSQKDNLAAQLDVIEKNLEALK</sequence>
<dbReference type="Pfam" id="PF10458">
    <property type="entry name" value="Val_tRNA-synt_C"/>
    <property type="match status" value="1"/>
</dbReference>
<evidence type="ECO:0000256" key="9">
    <source>
        <dbReference type="ARBA" id="ARBA00023146"/>
    </source>
</evidence>
<evidence type="ECO:0000259" key="14">
    <source>
        <dbReference type="Pfam" id="PF08264"/>
    </source>
</evidence>
<keyword evidence="7 12" id="KW-0648">Protein biosynthesis</keyword>
<dbReference type="InterPro" id="IPR010978">
    <property type="entry name" value="tRNA-bd_arm"/>
</dbReference>
<dbReference type="Pfam" id="PF00133">
    <property type="entry name" value="tRNA-synt_1"/>
    <property type="match status" value="1"/>
</dbReference>
<dbReference type="FunFam" id="3.40.50.620:FF:000032">
    <property type="entry name" value="Valine--tRNA ligase"/>
    <property type="match status" value="1"/>
</dbReference>
<comment type="caution">
    <text evidence="12">Lacks conserved residue(s) required for the propagation of feature annotation.</text>
</comment>
<dbReference type="GO" id="GO:0006438">
    <property type="term" value="P:valyl-tRNA aminoacylation"/>
    <property type="evidence" value="ECO:0007669"/>
    <property type="project" value="UniProtKB-UniRule"/>
</dbReference>
<dbReference type="InterPro" id="IPR037118">
    <property type="entry name" value="Val-tRNA_synth_C_sf"/>
</dbReference>
<evidence type="ECO:0000256" key="4">
    <source>
        <dbReference type="ARBA" id="ARBA00022598"/>
    </source>
</evidence>
<feature type="coiled-coil region" evidence="12">
    <location>
        <begin position="819"/>
        <end position="881"/>
    </location>
</feature>
<dbReference type="GO" id="GO:0005829">
    <property type="term" value="C:cytosol"/>
    <property type="evidence" value="ECO:0007669"/>
    <property type="project" value="TreeGrafter"/>
</dbReference>
<dbReference type="AlphaFoldDB" id="A0A1Y6BAJ1"/>
<dbReference type="EMBL" id="FWZT01000001">
    <property type="protein sequence ID" value="SME90398.1"/>
    <property type="molecule type" value="Genomic_DNA"/>
</dbReference>
<evidence type="ECO:0000256" key="11">
    <source>
        <dbReference type="ARBA" id="ARBA00060830"/>
    </source>
</evidence>
<evidence type="ECO:0000259" key="13">
    <source>
        <dbReference type="Pfam" id="PF00133"/>
    </source>
</evidence>
<dbReference type="PANTHER" id="PTHR11946:SF93">
    <property type="entry name" value="VALINE--TRNA LIGASE, CHLOROPLASTIC_MITOCHONDRIAL 2"/>
    <property type="match status" value="1"/>
</dbReference>
<comment type="domain">
    <text evidence="12">The C-terminal coiled-coil domain is crucial for aminoacylation activity.</text>
</comment>
<comment type="subunit">
    <text evidence="2 12">Monomer.</text>
</comment>
<dbReference type="Gene3D" id="3.40.50.620">
    <property type="entry name" value="HUPs"/>
    <property type="match status" value="2"/>
</dbReference>
<evidence type="ECO:0000256" key="10">
    <source>
        <dbReference type="ARBA" id="ARBA00047552"/>
    </source>
</evidence>
<feature type="domain" description="Aminoacyl-tRNA synthetase class Ia" evidence="13">
    <location>
        <begin position="16"/>
        <end position="567"/>
    </location>
</feature>
<comment type="catalytic activity">
    <reaction evidence="10 12">
        <text>tRNA(Val) + L-valine + ATP = L-valyl-tRNA(Val) + AMP + diphosphate</text>
        <dbReference type="Rhea" id="RHEA:10704"/>
        <dbReference type="Rhea" id="RHEA-COMP:9672"/>
        <dbReference type="Rhea" id="RHEA-COMP:9708"/>
        <dbReference type="ChEBI" id="CHEBI:30616"/>
        <dbReference type="ChEBI" id="CHEBI:33019"/>
        <dbReference type="ChEBI" id="CHEBI:57762"/>
        <dbReference type="ChEBI" id="CHEBI:78442"/>
        <dbReference type="ChEBI" id="CHEBI:78537"/>
        <dbReference type="ChEBI" id="CHEBI:456215"/>
        <dbReference type="EC" id="6.1.1.9"/>
    </reaction>
</comment>
<dbReference type="NCBIfam" id="TIGR00422">
    <property type="entry name" value="valS"/>
    <property type="match status" value="1"/>
</dbReference>
<comment type="function">
    <text evidence="12">Catalyzes the attachment of valine to tRNA(Val). As ValRS can inadvertently accommodate and process structurally similar amino acids such as threonine, to avoid such errors, it has a 'posttransfer' editing activity that hydrolyzes mischarged Thr-tRNA(Val) in a tRNA-dependent manner.</text>
</comment>
<feature type="short sequence motif" description="'KMSKS' region" evidence="12">
    <location>
        <begin position="528"/>
        <end position="532"/>
    </location>
</feature>
<accession>A0A1Y6BAJ1</accession>
<keyword evidence="4 12" id="KW-0436">Ligase</keyword>